<gene>
    <name evidence="1" type="ORF">ACE1CA_16550</name>
</gene>
<dbReference type="EMBL" id="JBHFNT010000139">
    <property type="protein sequence ID" value="MFB2836144.1"/>
    <property type="molecule type" value="Genomic_DNA"/>
</dbReference>
<dbReference type="PANTHER" id="PTHR34235:SF1">
    <property type="entry name" value="SLR0416 PROTEIN"/>
    <property type="match status" value="1"/>
</dbReference>
<proteinExistence type="predicted"/>
<protein>
    <submittedName>
        <fullName evidence="1">DUF29 family protein</fullName>
    </submittedName>
</protein>
<dbReference type="Gene3D" id="1.20.1220.20">
    <property type="entry name" value="Uncharcterised protein PF01724"/>
    <property type="match status" value="1"/>
</dbReference>
<dbReference type="RefSeq" id="WP_413278536.1">
    <property type="nucleotide sequence ID" value="NZ_JBHFNT010000139.1"/>
</dbReference>
<dbReference type="Pfam" id="PF01724">
    <property type="entry name" value="DUF29"/>
    <property type="match status" value="1"/>
</dbReference>
<dbReference type="InterPro" id="IPR002636">
    <property type="entry name" value="DUF29"/>
</dbReference>
<keyword evidence="2" id="KW-1185">Reference proteome</keyword>
<dbReference type="PANTHER" id="PTHR34235">
    <property type="entry name" value="SLR1203 PROTEIN-RELATED"/>
    <property type="match status" value="1"/>
</dbReference>
<comment type="caution">
    <text evidence="1">The sequence shown here is derived from an EMBL/GenBank/DDBJ whole genome shotgun (WGS) entry which is preliminary data.</text>
</comment>
<dbReference type="Proteomes" id="UP001576780">
    <property type="component" value="Unassembled WGS sequence"/>
</dbReference>
<evidence type="ECO:0000313" key="1">
    <source>
        <dbReference type="EMBL" id="MFB2836144.1"/>
    </source>
</evidence>
<name>A0ABV4WM36_9CYAN</name>
<accession>A0ABV4WM36</accession>
<evidence type="ECO:0000313" key="2">
    <source>
        <dbReference type="Proteomes" id="UP001576780"/>
    </source>
</evidence>
<reference evidence="1 2" key="1">
    <citation type="submission" date="2024-09" db="EMBL/GenBank/DDBJ databases">
        <title>Floridaenema gen nov. (Aerosakkonemataceae, Aerosakkonematales ord. nov., Cyanobacteria) from benthic tropical and subtropical fresh waters, with the description of four new species.</title>
        <authorList>
            <person name="Moretto J.A."/>
            <person name="Berthold D.E."/>
            <person name="Lefler F.W."/>
            <person name="Huang I.-S."/>
            <person name="Laughinghouse H. IV."/>
        </authorList>
    </citation>
    <scope>NUCLEOTIDE SEQUENCE [LARGE SCALE GENOMIC DNA]</scope>
    <source>
        <strain evidence="1 2">BLCC-F167</strain>
    </source>
</reference>
<sequence length="169" mass="19237">MVQELIDLRASILAGRYEEALTLIDELEAMGKQAIIRNIESFLVRLMIHLIKNQIEQRLTNSWANSISDSIVQIKKLNLKDNKTSYYINSDEWQSYLEAAIKLAIRPASLEIFNGQLKAKQISDRLDLPQLITTAKTMLDLTYTYAAEDLPDQIDVILAELPGGEDWLT</sequence>
<organism evidence="1 2">
    <name type="scientific">Floridaenema evergladense BLCC-F167</name>
    <dbReference type="NCBI Taxonomy" id="3153639"/>
    <lineage>
        <taxon>Bacteria</taxon>
        <taxon>Bacillati</taxon>
        <taxon>Cyanobacteriota</taxon>
        <taxon>Cyanophyceae</taxon>
        <taxon>Oscillatoriophycideae</taxon>
        <taxon>Aerosakkonematales</taxon>
        <taxon>Aerosakkonemataceae</taxon>
        <taxon>Floridanema</taxon>
        <taxon>Floridanema evergladense</taxon>
    </lineage>
</organism>